<evidence type="ECO:0000256" key="3">
    <source>
        <dbReference type="ARBA" id="ARBA00023163"/>
    </source>
</evidence>
<keyword evidence="3" id="KW-0804">Transcription</keyword>
<dbReference type="Pfam" id="PF18556">
    <property type="entry name" value="TetR_C_35"/>
    <property type="match status" value="1"/>
</dbReference>
<feature type="DNA-binding region" description="H-T-H motif" evidence="4">
    <location>
        <begin position="46"/>
        <end position="65"/>
    </location>
</feature>
<dbReference type="Gene3D" id="1.10.357.10">
    <property type="entry name" value="Tetracycline Repressor, domain 2"/>
    <property type="match status" value="1"/>
</dbReference>
<keyword evidence="7" id="KW-1185">Reference proteome</keyword>
<gene>
    <name evidence="6" type="ORF">GCM10023321_78140</name>
</gene>
<protein>
    <submittedName>
        <fullName evidence="6">TetR family transcriptional regulator</fullName>
    </submittedName>
</protein>
<evidence type="ECO:0000313" key="7">
    <source>
        <dbReference type="Proteomes" id="UP001428817"/>
    </source>
</evidence>
<dbReference type="PANTHER" id="PTHR30055:SF234">
    <property type="entry name" value="HTH-TYPE TRANSCRIPTIONAL REGULATOR BETI"/>
    <property type="match status" value="1"/>
</dbReference>
<sequence length="206" mass="22605">MRESGFVFKNRPMTATFTERVRAQLREELLDAAQAAVFAGGWQRLRMQAIADQVGVSRRTVYNEFGNKARLAEALILRVTERFLDEVQAVLTSAPDLPAGWEQAVLAALRAAESDPLLGTVLAGTEAVEFLPLLTSEGTAVIDYATERMTLAARQRWPELSERSTRLAAEATVRLTLSHIVRPGPSLESAARDIAELTTGYLAPDH</sequence>
<dbReference type="PANTHER" id="PTHR30055">
    <property type="entry name" value="HTH-TYPE TRANSCRIPTIONAL REGULATOR RUTR"/>
    <property type="match status" value="1"/>
</dbReference>
<comment type="caution">
    <text evidence="6">The sequence shown here is derived from an EMBL/GenBank/DDBJ whole genome shotgun (WGS) entry which is preliminary data.</text>
</comment>
<keyword evidence="1" id="KW-0805">Transcription regulation</keyword>
<reference evidence="7" key="1">
    <citation type="journal article" date="2019" name="Int. J. Syst. Evol. Microbiol.">
        <title>The Global Catalogue of Microorganisms (GCM) 10K type strain sequencing project: providing services to taxonomists for standard genome sequencing and annotation.</title>
        <authorList>
            <consortium name="The Broad Institute Genomics Platform"/>
            <consortium name="The Broad Institute Genome Sequencing Center for Infectious Disease"/>
            <person name="Wu L."/>
            <person name="Ma J."/>
        </authorList>
    </citation>
    <scope>NUCLEOTIDE SEQUENCE [LARGE SCALE GENOMIC DNA]</scope>
    <source>
        <strain evidence="7">JCM 18303</strain>
    </source>
</reference>
<dbReference type="InterPro" id="IPR040611">
    <property type="entry name" value="AlkX_C"/>
</dbReference>
<evidence type="ECO:0000256" key="2">
    <source>
        <dbReference type="ARBA" id="ARBA00023125"/>
    </source>
</evidence>
<dbReference type="InterPro" id="IPR009057">
    <property type="entry name" value="Homeodomain-like_sf"/>
</dbReference>
<keyword evidence="2 4" id="KW-0238">DNA-binding</keyword>
<evidence type="ECO:0000256" key="4">
    <source>
        <dbReference type="PROSITE-ProRule" id="PRU00335"/>
    </source>
</evidence>
<dbReference type="Pfam" id="PF00440">
    <property type="entry name" value="TetR_N"/>
    <property type="match status" value="1"/>
</dbReference>
<evidence type="ECO:0000256" key="1">
    <source>
        <dbReference type="ARBA" id="ARBA00023015"/>
    </source>
</evidence>
<evidence type="ECO:0000259" key="5">
    <source>
        <dbReference type="PROSITE" id="PS50977"/>
    </source>
</evidence>
<dbReference type="PRINTS" id="PR00455">
    <property type="entry name" value="HTHTETR"/>
</dbReference>
<dbReference type="SUPFAM" id="SSF46689">
    <property type="entry name" value="Homeodomain-like"/>
    <property type="match status" value="1"/>
</dbReference>
<dbReference type="PROSITE" id="PS50977">
    <property type="entry name" value="HTH_TETR_2"/>
    <property type="match status" value="1"/>
</dbReference>
<accession>A0ABP9RBE4</accession>
<dbReference type="EMBL" id="BAABJP010000062">
    <property type="protein sequence ID" value="GAA5174401.1"/>
    <property type="molecule type" value="Genomic_DNA"/>
</dbReference>
<proteinExistence type="predicted"/>
<dbReference type="InterPro" id="IPR050109">
    <property type="entry name" value="HTH-type_TetR-like_transc_reg"/>
</dbReference>
<dbReference type="InterPro" id="IPR001647">
    <property type="entry name" value="HTH_TetR"/>
</dbReference>
<organism evidence="6 7">
    <name type="scientific">Pseudonocardia eucalypti</name>
    <dbReference type="NCBI Taxonomy" id="648755"/>
    <lineage>
        <taxon>Bacteria</taxon>
        <taxon>Bacillati</taxon>
        <taxon>Actinomycetota</taxon>
        <taxon>Actinomycetes</taxon>
        <taxon>Pseudonocardiales</taxon>
        <taxon>Pseudonocardiaceae</taxon>
        <taxon>Pseudonocardia</taxon>
    </lineage>
</organism>
<evidence type="ECO:0000313" key="6">
    <source>
        <dbReference type="EMBL" id="GAA5174401.1"/>
    </source>
</evidence>
<name>A0ABP9RBE4_9PSEU</name>
<feature type="domain" description="HTH tetR-type" evidence="5">
    <location>
        <begin position="23"/>
        <end position="83"/>
    </location>
</feature>
<dbReference type="Proteomes" id="UP001428817">
    <property type="component" value="Unassembled WGS sequence"/>
</dbReference>